<feature type="signal peptide" evidence="5">
    <location>
        <begin position="1"/>
        <end position="28"/>
    </location>
</feature>
<keyword evidence="2 3" id="KW-0802">TPR repeat</keyword>
<proteinExistence type="predicted"/>
<dbReference type="InterPro" id="IPR050498">
    <property type="entry name" value="Ycf3"/>
</dbReference>
<dbReference type="Pfam" id="PF13181">
    <property type="entry name" value="TPR_8"/>
    <property type="match status" value="1"/>
</dbReference>
<keyword evidence="4" id="KW-0472">Membrane</keyword>
<dbReference type="AlphaFoldDB" id="A0A518EV17"/>
<dbReference type="EMBL" id="CP036434">
    <property type="protein sequence ID" value="QDV07945.1"/>
    <property type="molecule type" value="Genomic_DNA"/>
</dbReference>
<dbReference type="InterPro" id="IPR011990">
    <property type="entry name" value="TPR-like_helical_dom_sf"/>
</dbReference>
<evidence type="ECO:0000313" key="6">
    <source>
        <dbReference type="EMBL" id="QDV07945.1"/>
    </source>
</evidence>
<dbReference type="Proteomes" id="UP000320390">
    <property type="component" value="Chromosome"/>
</dbReference>
<evidence type="ECO:0000256" key="4">
    <source>
        <dbReference type="SAM" id="Phobius"/>
    </source>
</evidence>
<dbReference type="SUPFAM" id="SSF48452">
    <property type="entry name" value="TPR-like"/>
    <property type="match status" value="1"/>
</dbReference>
<gene>
    <name evidence="6" type="ORF">Poly30_34810</name>
</gene>
<feature type="repeat" description="TPR" evidence="3">
    <location>
        <begin position="176"/>
        <end position="209"/>
    </location>
</feature>
<feature type="transmembrane region" description="Helical" evidence="4">
    <location>
        <begin position="374"/>
        <end position="394"/>
    </location>
</feature>
<feature type="chain" id="PRO_5022028764" evidence="5">
    <location>
        <begin position="29"/>
        <end position="591"/>
    </location>
</feature>
<dbReference type="InterPro" id="IPR019734">
    <property type="entry name" value="TPR_rpt"/>
</dbReference>
<feature type="transmembrane region" description="Helical" evidence="4">
    <location>
        <begin position="284"/>
        <end position="305"/>
    </location>
</feature>
<dbReference type="Gene3D" id="1.25.40.10">
    <property type="entry name" value="Tetratricopeptide repeat domain"/>
    <property type="match status" value="2"/>
</dbReference>
<dbReference type="PROSITE" id="PS51257">
    <property type="entry name" value="PROKAR_LIPOPROTEIN"/>
    <property type="match status" value="1"/>
</dbReference>
<feature type="transmembrane region" description="Helical" evidence="4">
    <location>
        <begin position="470"/>
        <end position="489"/>
    </location>
</feature>
<keyword evidence="4" id="KW-1133">Transmembrane helix</keyword>
<organism evidence="6 7">
    <name type="scientific">Saltatorellus ferox</name>
    <dbReference type="NCBI Taxonomy" id="2528018"/>
    <lineage>
        <taxon>Bacteria</taxon>
        <taxon>Pseudomonadati</taxon>
        <taxon>Planctomycetota</taxon>
        <taxon>Planctomycetia</taxon>
        <taxon>Planctomycetia incertae sedis</taxon>
        <taxon>Saltatorellus</taxon>
    </lineage>
</organism>
<feature type="transmembrane region" description="Helical" evidence="4">
    <location>
        <begin position="415"/>
        <end position="436"/>
    </location>
</feature>
<evidence type="ECO:0000256" key="3">
    <source>
        <dbReference type="PROSITE-ProRule" id="PRU00339"/>
    </source>
</evidence>
<evidence type="ECO:0000256" key="1">
    <source>
        <dbReference type="ARBA" id="ARBA00022737"/>
    </source>
</evidence>
<evidence type="ECO:0000256" key="5">
    <source>
        <dbReference type="SAM" id="SignalP"/>
    </source>
</evidence>
<dbReference type="PANTHER" id="PTHR44858">
    <property type="entry name" value="TETRATRICOPEPTIDE REPEAT PROTEIN 6"/>
    <property type="match status" value="1"/>
</dbReference>
<dbReference type="OrthoDB" id="250076at2"/>
<dbReference type="InterPro" id="IPR010295">
    <property type="entry name" value="DUF898"/>
</dbReference>
<sequence precursor="true">MIAIHRGGRSHGWLTLLAACLAAFVAFATPTLAQESEPDTVEAWLAIAREHEANDDPEAAFEAYGNALKIDRTHEEACLGYAARAWEIDRGIKGIQVLNRLLREQPDHVDALAYRGFLHQTRDKDARAIRDLERVANEASASWTLTYYARALLYEGDFPEASIQSSRALEYDELDSYAFWVRGYAAFLTGDEESAARDFARAVELDPEWAEAPYQAVDPGGLDPEDEAVIEAVGTLLKAALCWAILLGLIGLVVGLGGSSYLVPAARRQEAGIQPAYDGPHKELFTIYLQNVALTLLTLGVYRFWAKVRTRRFHLTHTVFADGRFDYHATGQEKFVGFLKGMAILVPFGYAYYRASQWVDAHPTEVFAQIGLNYGLFFGLVLIRPLALVGAQRFNLARTSWNNLRFRFTGTLKGAYGLYLRDAFLIIFSLGIYWSWHLCNVKRFKLSHTKLGEERGDFTGDGSTLFGIQLVGYFASILTLGLYVPWYLAARHRFWTEHTKFMRKRFHSTLSGKAVLAVGGPGLLASIFTLGLAIPWAVTRWRRMIAATTLYSGQIDHETLASIQDHEATSTLEGIGEAGELFGEIGDLFGI</sequence>
<dbReference type="PROSITE" id="PS50005">
    <property type="entry name" value="TPR"/>
    <property type="match status" value="1"/>
</dbReference>
<dbReference type="RefSeq" id="WP_145199741.1">
    <property type="nucleotide sequence ID" value="NZ_CP036434.1"/>
</dbReference>
<keyword evidence="1" id="KW-0677">Repeat</keyword>
<dbReference type="PANTHER" id="PTHR44858:SF1">
    <property type="entry name" value="UDP-N-ACETYLGLUCOSAMINE--PEPTIDE N-ACETYLGLUCOSAMINYLTRANSFERASE SPINDLY-RELATED"/>
    <property type="match status" value="1"/>
</dbReference>
<evidence type="ECO:0000313" key="7">
    <source>
        <dbReference type="Proteomes" id="UP000320390"/>
    </source>
</evidence>
<protein>
    <submittedName>
        <fullName evidence="6">Tetratricopeptide repeat protein</fullName>
    </submittedName>
</protein>
<accession>A0A518EV17</accession>
<feature type="transmembrane region" description="Helical" evidence="4">
    <location>
        <begin position="510"/>
        <end position="534"/>
    </location>
</feature>
<evidence type="ECO:0000256" key="2">
    <source>
        <dbReference type="ARBA" id="ARBA00022803"/>
    </source>
</evidence>
<reference evidence="6 7" key="1">
    <citation type="submission" date="2019-02" db="EMBL/GenBank/DDBJ databases">
        <title>Deep-cultivation of Planctomycetes and their phenomic and genomic characterization uncovers novel biology.</title>
        <authorList>
            <person name="Wiegand S."/>
            <person name="Jogler M."/>
            <person name="Boedeker C."/>
            <person name="Pinto D."/>
            <person name="Vollmers J."/>
            <person name="Rivas-Marin E."/>
            <person name="Kohn T."/>
            <person name="Peeters S.H."/>
            <person name="Heuer A."/>
            <person name="Rast P."/>
            <person name="Oberbeckmann S."/>
            <person name="Bunk B."/>
            <person name="Jeske O."/>
            <person name="Meyerdierks A."/>
            <person name="Storesund J.E."/>
            <person name="Kallscheuer N."/>
            <person name="Luecker S."/>
            <person name="Lage O.M."/>
            <person name="Pohl T."/>
            <person name="Merkel B.J."/>
            <person name="Hornburger P."/>
            <person name="Mueller R.-W."/>
            <person name="Bruemmer F."/>
            <person name="Labrenz M."/>
            <person name="Spormann A.M."/>
            <person name="Op den Camp H."/>
            <person name="Overmann J."/>
            <person name="Amann R."/>
            <person name="Jetten M.S.M."/>
            <person name="Mascher T."/>
            <person name="Medema M.H."/>
            <person name="Devos D.P."/>
            <person name="Kaster A.-K."/>
            <person name="Ovreas L."/>
            <person name="Rohde M."/>
            <person name="Galperin M.Y."/>
            <person name="Jogler C."/>
        </authorList>
    </citation>
    <scope>NUCLEOTIDE SEQUENCE [LARGE SCALE GENOMIC DNA]</scope>
    <source>
        <strain evidence="6 7">Poly30</strain>
    </source>
</reference>
<dbReference type="GO" id="GO:0009279">
    <property type="term" value="C:cell outer membrane"/>
    <property type="evidence" value="ECO:0007669"/>
    <property type="project" value="TreeGrafter"/>
</dbReference>
<dbReference type="Pfam" id="PF05987">
    <property type="entry name" value="DUF898"/>
    <property type="match status" value="2"/>
</dbReference>
<keyword evidence="4" id="KW-0812">Transmembrane</keyword>
<dbReference type="GO" id="GO:0046813">
    <property type="term" value="P:receptor-mediated virion attachment to host cell"/>
    <property type="evidence" value="ECO:0007669"/>
    <property type="project" value="TreeGrafter"/>
</dbReference>
<feature type="transmembrane region" description="Helical" evidence="4">
    <location>
        <begin position="243"/>
        <end position="263"/>
    </location>
</feature>
<keyword evidence="7" id="KW-1185">Reference proteome</keyword>
<keyword evidence="5" id="KW-0732">Signal</keyword>
<dbReference type="SMART" id="SM00028">
    <property type="entry name" value="TPR"/>
    <property type="match status" value="3"/>
</dbReference>
<name>A0A518EV17_9BACT</name>